<dbReference type="Pfam" id="PF07589">
    <property type="entry name" value="PEP-CTERM"/>
    <property type="match status" value="1"/>
</dbReference>
<dbReference type="InterPro" id="IPR036439">
    <property type="entry name" value="Dockerin_dom_sf"/>
</dbReference>
<dbReference type="SUPFAM" id="SSF63446">
    <property type="entry name" value="Type I dockerin domain"/>
    <property type="match status" value="1"/>
</dbReference>
<gene>
    <name evidence="2" type="ORF">HNQ40_001100</name>
</gene>
<dbReference type="GO" id="GO:0000272">
    <property type="term" value="P:polysaccharide catabolic process"/>
    <property type="evidence" value="ECO:0007669"/>
    <property type="project" value="InterPro"/>
</dbReference>
<proteinExistence type="predicted"/>
<dbReference type="EMBL" id="JACHGY010000001">
    <property type="protein sequence ID" value="MBB6429294.1"/>
    <property type="molecule type" value="Genomic_DNA"/>
</dbReference>
<dbReference type="NCBIfam" id="TIGR02595">
    <property type="entry name" value="PEP_CTERM"/>
    <property type="match status" value="1"/>
</dbReference>
<evidence type="ECO:0000313" key="2">
    <source>
        <dbReference type="EMBL" id="MBB6429294.1"/>
    </source>
</evidence>
<dbReference type="InterPro" id="IPR018247">
    <property type="entry name" value="EF_Hand_1_Ca_BS"/>
</dbReference>
<feature type="domain" description="Ice-binding protein C-terminal" evidence="1">
    <location>
        <begin position="436"/>
        <end position="457"/>
    </location>
</feature>
<evidence type="ECO:0000259" key="1">
    <source>
        <dbReference type="Pfam" id="PF07589"/>
    </source>
</evidence>
<dbReference type="PROSITE" id="PS00018">
    <property type="entry name" value="EF_HAND_1"/>
    <property type="match status" value="2"/>
</dbReference>
<reference evidence="2 3" key="1">
    <citation type="submission" date="2020-08" db="EMBL/GenBank/DDBJ databases">
        <title>Genomic Encyclopedia of Type Strains, Phase IV (KMG-IV): sequencing the most valuable type-strain genomes for metagenomic binning, comparative biology and taxonomic classification.</title>
        <authorList>
            <person name="Goeker M."/>
        </authorList>
    </citation>
    <scope>NUCLEOTIDE SEQUENCE [LARGE SCALE GENOMIC DNA]</scope>
    <source>
        <strain evidence="2 3">DSM 103725</strain>
    </source>
</reference>
<protein>
    <recommendedName>
        <fullName evidence="1">Ice-binding protein C-terminal domain-containing protein</fullName>
    </recommendedName>
</protein>
<comment type="caution">
    <text evidence="2">The sequence shown here is derived from an EMBL/GenBank/DDBJ whole genome shotgun (WGS) entry which is preliminary data.</text>
</comment>
<dbReference type="Gene3D" id="1.10.1330.10">
    <property type="entry name" value="Dockerin domain"/>
    <property type="match status" value="1"/>
</dbReference>
<sequence length="457" mass="47605">MLRSRNLGIAAGVVGLLGLFGPAVSAQVWGSRVVSSTLDAGSFASPIEVLISPIDDPAVGYVESGGPRITYVDPAAGGTNTTSVYPANIVGYTTFAADPFGNFAAATSGPSGSPFPIFATESTAAGIEFDFLPNSQPDLGSRLSTVVLDRRGIPLVVGRPASNAENYILTRFDVPRTEWVTTTVASGFGQPLSADITTEAIYTRDDRLALASVNGSTQSSNFELLIEQPDASYFRIATNALGGRSVGPSLSAFGEDGVAFAFEPDDGVVWVGLFEGGLLSYETVHSQGSGPRAVMPGSLALNPVTGALALAYLDNDQLVFAERQGTDDWTSTSLGFTGERAGLGFDQAGNPYIALADANELLLLSPTFTLELLAGDYNGNGVVDAADYTVWQDSFGSTTDLAADGNGNGVVDAADYTVWQDNFGNTNLGINTLSIIPEPSSLALLGVGLIGLRRRRR</sequence>
<evidence type="ECO:0000313" key="3">
    <source>
        <dbReference type="Proteomes" id="UP000541810"/>
    </source>
</evidence>
<keyword evidence="3" id="KW-1185">Reference proteome</keyword>
<organism evidence="2 3">
    <name type="scientific">Algisphaera agarilytica</name>
    <dbReference type="NCBI Taxonomy" id="1385975"/>
    <lineage>
        <taxon>Bacteria</taxon>
        <taxon>Pseudomonadati</taxon>
        <taxon>Planctomycetota</taxon>
        <taxon>Phycisphaerae</taxon>
        <taxon>Phycisphaerales</taxon>
        <taxon>Phycisphaeraceae</taxon>
        <taxon>Algisphaera</taxon>
    </lineage>
</organism>
<accession>A0A7X0H7L6</accession>
<dbReference type="Proteomes" id="UP000541810">
    <property type="component" value="Unassembled WGS sequence"/>
</dbReference>
<dbReference type="InterPro" id="IPR013424">
    <property type="entry name" value="Ice-binding_C"/>
</dbReference>
<dbReference type="RefSeq" id="WP_184676880.1">
    <property type="nucleotide sequence ID" value="NZ_JACHGY010000001.1"/>
</dbReference>
<dbReference type="AlphaFoldDB" id="A0A7X0H7L6"/>
<name>A0A7X0H7L6_9BACT</name>